<evidence type="ECO:0000259" key="3">
    <source>
        <dbReference type="SMART" id="SM00093"/>
    </source>
</evidence>
<evidence type="ECO:0000256" key="1">
    <source>
        <dbReference type="ARBA" id="ARBA00009500"/>
    </source>
</evidence>
<feature type="domain" description="Serpin" evidence="3">
    <location>
        <begin position="21"/>
        <end position="386"/>
    </location>
</feature>
<dbReference type="PANTHER" id="PTHR11461:SF211">
    <property type="entry name" value="GH10112P-RELATED"/>
    <property type="match status" value="1"/>
</dbReference>
<dbReference type="OrthoDB" id="1063785at2759"/>
<dbReference type="GO" id="GO:0004867">
    <property type="term" value="F:serine-type endopeptidase inhibitor activity"/>
    <property type="evidence" value="ECO:0007669"/>
    <property type="project" value="InterPro"/>
</dbReference>
<gene>
    <name evidence="4" type="ORF">Vretifemale_9150</name>
    <name evidence="5" type="ORF">Vretimale_12536</name>
</gene>
<dbReference type="InterPro" id="IPR042178">
    <property type="entry name" value="Serpin_sf_1"/>
</dbReference>
<dbReference type="SMART" id="SM00093">
    <property type="entry name" value="SERPIN"/>
    <property type="match status" value="1"/>
</dbReference>
<keyword evidence="7" id="KW-1185">Reference proteome</keyword>
<dbReference type="PANTHER" id="PTHR11461">
    <property type="entry name" value="SERINE PROTEASE INHIBITOR, SERPIN"/>
    <property type="match status" value="1"/>
</dbReference>
<dbReference type="InterPro" id="IPR036186">
    <property type="entry name" value="Serpin_sf"/>
</dbReference>
<evidence type="ECO:0000313" key="7">
    <source>
        <dbReference type="Proteomes" id="UP000747110"/>
    </source>
</evidence>
<dbReference type="EMBL" id="BNCP01000016">
    <property type="protein sequence ID" value="GIL79914.1"/>
    <property type="molecule type" value="Genomic_DNA"/>
</dbReference>
<proteinExistence type="inferred from homology"/>
<evidence type="ECO:0000313" key="5">
    <source>
        <dbReference type="EMBL" id="GIM08521.1"/>
    </source>
</evidence>
<protein>
    <recommendedName>
        <fullName evidence="3">Serpin domain-containing protein</fullName>
    </recommendedName>
</protein>
<dbReference type="CDD" id="cd00172">
    <property type="entry name" value="serpin"/>
    <property type="match status" value="1"/>
</dbReference>
<dbReference type="EMBL" id="BNCQ01000027">
    <property type="protein sequence ID" value="GIM08521.1"/>
    <property type="molecule type" value="Genomic_DNA"/>
</dbReference>
<reference evidence="5" key="1">
    <citation type="journal article" date="2021" name="Proc. Natl. Acad. Sci. U.S.A.">
        <title>Three genomes in the algal genus Volvox reveal the fate of a haploid sex-determining region after a transition to homothallism.</title>
        <authorList>
            <person name="Yamamoto K."/>
            <person name="Hamaji T."/>
            <person name="Kawai-Toyooka H."/>
            <person name="Matsuzaki R."/>
            <person name="Takahashi F."/>
            <person name="Nishimura Y."/>
            <person name="Kawachi M."/>
            <person name="Noguchi H."/>
            <person name="Minakuchi Y."/>
            <person name="Umen J.G."/>
            <person name="Toyoda A."/>
            <person name="Nozaki H."/>
        </authorList>
    </citation>
    <scope>NUCLEOTIDE SEQUENCE</scope>
    <source>
        <strain evidence="5">NIES-3785</strain>
        <strain evidence="4">NIES-3786</strain>
    </source>
</reference>
<comment type="caution">
    <text evidence="5">The sequence shown here is derived from an EMBL/GenBank/DDBJ whole genome shotgun (WGS) entry which is preliminary data.</text>
</comment>
<accession>A0A8J4GJV2</accession>
<dbReference type="GO" id="GO:0005615">
    <property type="term" value="C:extracellular space"/>
    <property type="evidence" value="ECO:0007669"/>
    <property type="project" value="InterPro"/>
</dbReference>
<dbReference type="InterPro" id="IPR000215">
    <property type="entry name" value="Serpin_fam"/>
</dbReference>
<dbReference type="Gene3D" id="2.30.39.10">
    <property type="entry name" value="Alpha-1-antitrypsin, domain 1"/>
    <property type="match status" value="1"/>
</dbReference>
<dbReference type="Proteomes" id="UP000722791">
    <property type="component" value="Unassembled WGS sequence"/>
</dbReference>
<evidence type="ECO:0000313" key="4">
    <source>
        <dbReference type="EMBL" id="GIL79914.1"/>
    </source>
</evidence>
<sequence length="389" mass="40942">MSACGPKSMSPGMSAVSAASFGLFMGSLSGTSSPQGCFMSPLSIVYALSLALNGAGPHSSTHAELLRVIAGPAGQQQGLTESDLNSELARALTLLNGQCTGGLAGPSSEMYLANSLWTHKGTQLKQAYVGSMESLFQATAREATNGAKDINAWVAGATRGMIKDLIMTDDFIAVLANAIYFKGLWKHAFKSESTHTRDFTTSSGEVKQVSMMQQLFKPPGNAITGVQKKGLYDAVSLPYKGDAFSAVALLPAEGVDMSTALKDWAAGPQKFTPLRDVKLIMPKFKVATAISLKPVLQSLGVESAFSPGAADFSRMVDFGAFVSDVVHKAVVEVDEEGTVAAAATGVVMMRCLPAPPEEIIFNRPFAFMIYHNPTDLPAFIGVINDPSAA</sequence>
<dbReference type="Gene3D" id="3.30.497.10">
    <property type="entry name" value="Antithrombin, subunit I, domain 2"/>
    <property type="match status" value="1"/>
</dbReference>
<dbReference type="SUPFAM" id="SSF56574">
    <property type="entry name" value="Serpins"/>
    <property type="match status" value="1"/>
</dbReference>
<evidence type="ECO:0000313" key="6">
    <source>
        <dbReference type="Proteomes" id="UP000722791"/>
    </source>
</evidence>
<evidence type="ECO:0000256" key="2">
    <source>
        <dbReference type="RuleBase" id="RU000411"/>
    </source>
</evidence>
<dbReference type="InterPro" id="IPR023796">
    <property type="entry name" value="Serpin_dom"/>
</dbReference>
<dbReference type="Proteomes" id="UP000747110">
    <property type="component" value="Unassembled WGS sequence"/>
</dbReference>
<dbReference type="InterPro" id="IPR042185">
    <property type="entry name" value="Serpin_sf_2"/>
</dbReference>
<organism evidence="5 6">
    <name type="scientific">Volvox reticuliferus</name>
    <dbReference type="NCBI Taxonomy" id="1737510"/>
    <lineage>
        <taxon>Eukaryota</taxon>
        <taxon>Viridiplantae</taxon>
        <taxon>Chlorophyta</taxon>
        <taxon>core chlorophytes</taxon>
        <taxon>Chlorophyceae</taxon>
        <taxon>CS clade</taxon>
        <taxon>Chlamydomonadales</taxon>
        <taxon>Volvocaceae</taxon>
        <taxon>Volvox</taxon>
    </lineage>
</organism>
<comment type="similarity">
    <text evidence="1 2">Belongs to the serpin family.</text>
</comment>
<dbReference type="Pfam" id="PF00079">
    <property type="entry name" value="Serpin"/>
    <property type="match status" value="1"/>
</dbReference>
<dbReference type="AlphaFoldDB" id="A0A8J4GJV2"/>
<name>A0A8J4GJV2_9CHLO</name>